<evidence type="ECO:0000313" key="2">
    <source>
        <dbReference type="Proteomes" id="UP000281406"/>
    </source>
</evidence>
<dbReference type="AlphaFoldDB" id="A0A3N0YC47"/>
<accession>A0A3N0YC47</accession>
<name>A0A3N0YC47_ANAGA</name>
<proteinExistence type="predicted"/>
<comment type="caution">
    <text evidence="1">The sequence shown here is derived from an EMBL/GenBank/DDBJ whole genome shotgun (WGS) entry which is preliminary data.</text>
</comment>
<keyword evidence="2" id="KW-1185">Reference proteome</keyword>
<sequence length="282" mass="32572">MLPVSHLLSPSHLELQEHNLVSKKVVKGRKGRVMDERKRDREKKWEDEYVTEDEKSESEVWSVEIRWRRTRFEGISWPVVFDDCAGNEGVEFEVSNPNFLIDENLNLVPRKDVIDSGDVMFVHGVNVHVDEMAQVTIMGAPSRSPQTLREILGLSDIMPYRSKRSLLVPPMFVPENQRAPFPRSIGKINIAAVCAAYSRMKTSSIATTHKTFVKEFFTRPKAVWEENRHDSETRERRTEPDGLLWRGTAVNRRHCSLFGCLLAENGQKSYFTDDLRWDSINV</sequence>
<dbReference type="Proteomes" id="UP000281406">
    <property type="component" value="Unassembled WGS sequence"/>
</dbReference>
<protein>
    <submittedName>
        <fullName evidence="1">Cadherin-13</fullName>
    </submittedName>
</protein>
<gene>
    <name evidence="1" type="ORF">DPX16_17211</name>
</gene>
<dbReference type="OrthoDB" id="9933746at2759"/>
<reference evidence="1 2" key="1">
    <citation type="submission" date="2018-10" db="EMBL/GenBank/DDBJ databases">
        <title>Genome assembly for a Yunnan-Guizhou Plateau 3E fish, Anabarilius grahami (Regan), and its evolutionary and genetic applications.</title>
        <authorList>
            <person name="Jiang W."/>
        </authorList>
    </citation>
    <scope>NUCLEOTIDE SEQUENCE [LARGE SCALE GENOMIC DNA]</scope>
    <source>
        <strain evidence="1">AG-KIZ</strain>
        <tissue evidence="1">Muscle</tissue>
    </source>
</reference>
<dbReference type="EMBL" id="RJVU01048406">
    <property type="protein sequence ID" value="ROL43390.1"/>
    <property type="molecule type" value="Genomic_DNA"/>
</dbReference>
<organism evidence="1 2">
    <name type="scientific">Anabarilius grahami</name>
    <name type="common">Kanglang fish</name>
    <name type="synonym">Barilius grahami</name>
    <dbReference type="NCBI Taxonomy" id="495550"/>
    <lineage>
        <taxon>Eukaryota</taxon>
        <taxon>Metazoa</taxon>
        <taxon>Chordata</taxon>
        <taxon>Craniata</taxon>
        <taxon>Vertebrata</taxon>
        <taxon>Euteleostomi</taxon>
        <taxon>Actinopterygii</taxon>
        <taxon>Neopterygii</taxon>
        <taxon>Teleostei</taxon>
        <taxon>Ostariophysi</taxon>
        <taxon>Cypriniformes</taxon>
        <taxon>Xenocyprididae</taxon>
        <taxon>Xenocypridinae</taxon>
        <taxon>Xenocypridinae incertae sedis</taxon>
        <taxon>Anabarilius</taxon>
    </lineage>
</organism>
<evidence type="ECO:0000313" key="1">
    <source>
        <dbReference type="EMBL" id="ROL43390.1"/>
    </source>
</evidence>